<dbReference type="AlphaFoldDB" id="A0A834SEJ3"/>
<proteinExistence type="predicted"/>
<protein>
    <submittedName>
        <fullName evidence="2">Uncharacterized protein</fullName>
    </submittedName>
</protein>
<keyword evidence="1" id="KW-1133">Transmembrane helix</keyword>
<dbReference type="Proteomes" id="UP000634136">
    <property type="component" value="Unassembled WGS sequence"/>
</dbReference>
<evidence type="ECO:0000313" key="3">
    <source>
        <dbReference type="Proteomes" id="UP000634136"/>
    </source>
</evidence>
<feature type="transmembrane region" description="Helical" evidence="1">
    <location>
        <begin position="22"/>
        <end position="42"/>
    </location>
</feature>
<reference evidence="2" key="1">
    <citation type="submission" date="2020-09" db="EMBL/GenBank/DDBJ databases">
        <title>Genome-Enabled Discovery of Anthraquinone Biosynthesis in Senna tora.</title>
        <authorList>
            <person name="Kang S.-H."/>
            <person name="Pandey R.P."/>
            <person name="Lee C.-M."/>
            <person name="Sim J.-S."/>
            <person name="Jeong J.-T."/>
            <person name="Choi B.-S."/>
            <person name="Jung M."/>
            <person name="Ginzburg D."/>
            <person name="Zhao K."/>
            <person name="Won S.Y."/>
            <person name="Oh T.-J."/>
            <person name="Yu Y."/>
            <person name="Kim N.-H."/>
            <person name="Lee O.R."/>
            <person name="Lee T.-H."/>
            <person name="Bashyal P."/>
            <person name="Kim T.-S."/>
            <person name="Lee W.-H."/>
            <person name="Kawkins C."/>
            <person name="Kim C.-K."/>
            <person name="Kim J.S."/>
            <person name="Ahn B.O."/>
            <person name="Rhee S.Y."/>
            <person name="Sohng J.K."/>
        </authorList>
    </citation>
    <scope>NUCLEOTIDE SEQUENCE</scope>
    <source>
        <tissue evidence="2">Leaf</tissue>
    </source>
</reference>
<accession>A0A834SEJ3</accession>
<sequence>MWPSAGSHIAISPPSLRVSEELWSFSFALLSVVLLSTFSLFSLYLLRLWLALLTVILPPIVSSFMANRREMLHPLLEVEGCFTTSGHRRALHDCLGKGVELHSLPAKIRHNRYCFPDSHSLSREPSCP</sequence>
<gene>
    <name evidence="2" type="ORF">G2W53_041072</name>
</gene>
<keyword evidence="1" id="KW-0812">Transmembrane</keyword>
<feature type="transmembrane region" description="Helical" evidence="1">
    <location>
        <begin position="48"/>
        <end position="66"/>
    </location>
</feature>
<keyword evidence="3" id="KW-1185">Reference proteome</keyword>
<dbReference type="EMBL" id="JAAIUW010000013">
    <property type="protein sequence ID" value="KAF7801961.1"/>
    <property type="molecule type" value="Genomic_DNA"/>
</dbReference>
<comment type="caution">
    <text evidence="2">The sequence shown here is derived from an EMBL/GenBank/DDBJ whole genome shotgun (WGS) entry which is preliminary data.</text>
</comment>
<keyword evidence="1" id="KW-0472">Membrane</keyword>
<evidence type="ECO:0000313" key="2">
    <source>
        <dbReference type="EMBL" id="KAF7801961.1"/>
    </source>
</evidence>
<evidence type="ECO:0000256" key="1">
    <source>
        <dbReference type="SAM" id="Phobius"/>
    </source>
</evidence>
<name>A0A834SEJ3_9FABA</name>
<organism evidence="2 3">
    <name type="scientific">Senna tora</name>
    <dbReference type="NCBI Taxonomy" id="362788"/>
    <lineage>
        <taxon>Eukaryota</taxon>
        <taxon>Viridiplantae</taxon>
        <taxon>Streptophyta</taxon>
        <taxon>Embryophyta</taxon>
        <taxon>Tracheophyta</taxon>
        <taxon>Spermatophyta</taxon>
        <taxon>Magnoliopsida</taxon>
        <taxon>eudicotyledons</taxon>
        <taxon>Gunneridae</taxon>
        <taxon>Pentapetalae</taxon>
        <taxon>rosids</taxon>
        <taxon>fabids</taxon>
        <taxon>Fabales</taxon>
        <taxon>Fabaceae</taxon>
        <taxon>Caesalpinioideae</taxon>
        <taxon>Cassia clade</taxon>
        <taxon>Senna</taxon>
    </lineage>
</organism>